<evidence type="ECO:0000313" key="3">
    <source>
        <dbReference type="Proteomes" id="UP000230069"/>
    </source>
</evidence>
<organism evidence="2 3">
    <name type="scientific">Aquilegia coerulea</name>
    <name type="common">Rocky mountain columbine</name>
    <dbReference type="NCBI Taxonomy" id="218851"/>
    <lineage>
        <taxon>Eukaryota</taxon>
        <taxon>Viridiplantae</taxon>
        <taxon>Streptophyta</taxon>
        <taxon>Embryophyta</taxon>
        <taxon>Tracheophyta</taxon>
        <taxon>Spermatophyta</taxon>
        <taxon>Magnoliopsida</taxon>
        <taxon>Ranunculales</taxon>
        <taxon>Ranunculaceae</taxon>
        <taxon>Thalictroideae</taxon>
        <taxon>Aquilegia</taxon>
    </lineage>
</organism>
<protein>
    <submittedName>
        <fullName evidence="2">Uncharacterized protein</fullName>
    </submittedName>
</protein>
<dbReference type="EMBL" id="KZ305054">
    <property type="protein sequence ID" value="PIA34609.1"/>
    <property type="molecule type" value="Genomic_DNA"/>
</dbReference>
<name>A0A2G5CTN4_AQUCA</name>
<keyword evidence="1" id="KW-0732">Signal</keyword>
<reference evidence="2 3" key="1">
    <citation type="submission" date="2017-09" db="EMBL/GenBank/DDBJ databases">
        <title>WGS assembly of Aquilegia coerulea Goldsmith.</title>
        <authorList>
            <person name="Hodges S."/>
            <person name="Kramer E."/>
            <person name="Nordborg M."/>
            <person name="Tomkins J."/>
            <person name="Borevitz J."/>
            <person name="Derieg N."/>
            <person name="Yan J."/>
            <person name="Mihaltcheva S."/>
            <person name="Hayes R.D."/>
            <person name="Rokhsar D."/>
        </authorList>
    </citation>
    <scope>NUCLEOTIDE SEQUENCE [LARGE SCALE GENOMIC DNA]</scope>
    <source>
        <strain evidence="3">cv. Goldsmith</strain>
    </source>
</reference>
<dbReference type="Proteomes" id="UP000230069">
    <property type="component" value="Unassembled WGS sequence"/>
</dbReference>
<evidence type="ECO:0000313" key="2">
    <source>
        <dbReference type="EMBL" id="PIA34609.1"/>
    </source>
</evidence>
<proteinExistence type="predicted"/>
<evidence type="ECO:0000256" key="1">
    <source>
        <dbReference type="SAM" id="SignalP"/>
    </source>
</evidence>
<accession>A0A2G5CTN4</accession>
<feature type="chain" id="PRO_5013875470" evidence="1">
    <location>
        <begin position="24"/>
        <end position="219"/>
    </location>
</feature>
<dbReference type="OrthoDB" id="1892757at2759"/>
<sequence>MAHKLTVTFTLTVIFTFFILSHARIPLTQPSNLVAEYKPSTTSSEIDNTNNKEEFLQTIRLPSERTEEPEPDTITVSVTDLPETDTNTITAIGIGRPLTITYDVSFRPINPHVHHLHMKQHPFSYRFPHRCRHHGKKIVGGPREISYGNDMIMSENGRSDRVGRRQFKPMRGYKVNGEWLTKKDLWKLREEHVDGGDQMVKQREESGLLKKFRKFLSHF</sequence>
<feature type="signal peptide" evidence="1">
    <location>
        <begin position="1"/>
        <end position="23"/>
    </location>
</feature>
<dbReference type="InParanoid" id="A0A2G5CTN4"/>
<gene>
    <name evidence="2" type="ORF">AQUCO_03700119v1</name>
</gene>
<dbReference type="AlphaFoldDB" id="A0A2G5CTN4"/>
<keyword evidence="3" id="KW-1185">Reference proteome</keyword>